<evidence type="ECO:0000313" key="1">
    <source>
        <dbReference type="EMBL" id="MBA8126041.1"/>
    </source>
</evidence>
<name>A0A839CLV6_9ENTR</name>
<dbReference type="AlphaFoldDB" id="A0A839CLV6"/>
<accession>A0A839CLV6</accession>
<dbReference type="EMBL" id="JABXRN010000001">
    <property type="protein sequence ID" value="MBA8126041.1"/>
    <property type="molecule type" value="Genomic_DNA"/>
</dbReference>
<proteinExistence type="predicted"/>
<dbReference type="RefSeq" id="WP_154975341.1">
    <property type="nucleotide sequence ID" value="NZ_CABGXA010000052.1"/>
</dbReference>
<sequence>MSIIQYAVNGAGIKSADYLDPREVDESTDDWEYEQMVQDAAEDYWENHDGWEDHWPLNIELFVDGKSVGLFEVVMEMEPTFSASKQKRTA</sequence>
<protein>
    <submittedName>
        <fullName evidence="1">Uncharacterized protein</fullName>
    </submittedName>
</protein>
<dbReference type="Proteomes" id="UP000557483">
    <property type="component" value="Unassembled WGS sequence"/>
</dbReference>
<comment type="caution">
    <text evidence="1">The sequence shown here is derived from an EMBL/GenBank/DDBJ whole genome shotgun (WGS) entry which is preliminary data.</text>
</comment>
<evidence type="ECO:0000313" key="2">
    <source>
        <dbReference type="Proteomes" id="UP000557483"/>
    </source>
</evidence>
<gene>
    <name evidence="1" type="ORF">HV064_19360</name>
</gene>
<organism evidence="1 2">
    <name type="scientific">Klebsiella grimontii</name>
    <dbReference type="NCBI Taxonomy" id="2058152"/>
    <lineage>
        <taxon>Bacteria</taxon>
        <taxon>Pseudomonadati</taxon>
        <taxon>Pseudomonadota</taxon>
        <taxon>Gammaproteobacteria</taxon>
        <taxon>Enterobacterales</taxon>
        <taxon>Enterobacteriaceae</taxon>
        <taxon>Klebsiella/Raoultella group</taxon>
        <taxon>Klebsiella</taxon>
    </lineage>
</organism>
<reference evidence="1 2" key="1">
    <citation type="submission" date="2020-06" db="EMBL/GenBank/DDBJ databases">
        <title>REHAB project genomes.</title>
        <authorList>
            <person name="Shaw L.P."/>
        </authorList>
    </citation>
    <scope>NUCLEOTIDE SEQUENCE [LARGE SCALE GENOMIC DNA]</scope>
    <source>
        <strain evidence="1 2">RHBSTW-00092</strain>
    </source>
</reference>